<gene>
    <name evidence="2" type="ORF">MPLG2_0449</name>
</gene>
<reference evidence="2 3" key="1">
    <citation type="submission" date="2018-02" db="EMBL/GenBank/DDBJ databases">
        <authorList>
            <person name="Cohen D.B."/>
            <person name="Kent A.D."/>
        </authorList>
    </citation>
    <scope>NUCLEOTIDE SEQUENCE [LARGE SCALE GENOMIC DNA]</scope>
    <source>
        <strain evidence="2">1</strain>
    </source>
</reference>
<name>A0A2N9JDE1_9ACTN</name>
<protein>
    <submittedName>
        <fullName evidence="2">Uncharacterized protein</fullName>
    </submittedName>
</protein>
<evidence type="ECO:0000256" key="1">
    <source>
        <dbReference type="SAM" id="MobiDB-lite"/>
    </source>
</evidence>
<accession>A0A2N9JDE1</accession>
<sequence>MSWSEPRIGSGQREEKLLQLRGVHAGAVGALGQALAKTGGDHGESGPVERFGDRRQLGDDVGAMTTVLDHANDSADLTFGAAQPLDHPGQFVGVELHRGYPLGIAIEGDHSRRLSRCPLRDSSDTLGGIRRRADDHPSTCEDSRRVRLRVRRPRHGQPSPRPC</sequence>
<evidence type="ECO:0000313" key="2">
    <source>
        <dbReference type="EMBL" id="SPD85485.1"/>
    </source>
</evidence>
<feature type="region of interest" description="Disordered" evidence="1">
    <location>
        <begin position="121"/>
        <end position="163"/>
    </location>
</feature>
<organism evidence="2 3">
    <name type="scientific">Micropruina glycogenica</name>
    <dbReference type="NCBI Taxonomy" id="75385"/>
    <lineage>
        <taxon>Bacteria</taxon>
        <taxon>Bacillati</taxon>
        <taxon>Actinomycetota</taxon>
        <taxon>Actinomycetes</taxon>
        <taxon>Propionibacteriales</taxon>
        <taxon>Nocardioidaceae</taxon>
        <taxon>Micropruina</taxon>
    </lineage>
</organism>
<dbReference type="AlphaFoldDB" id="A0A2N9JDE1"/>
<evidence type="ECO:0000313" key="3">
    <source>
        <dbReference type="Proteomes" id="UP000238164"/>
    </source>
</evidence>
<proteinExistence type="predicted"/>
<dbReference type="KEGG" id="mgg:MPLG2_0449"/>
<feature type="compositionally biased region" description="Basic and acidic residues" evidence="1">
    <location>
        <begin position="131"/>
        <end position="145"/>
    </location>
</feature>
<keyword evidence="3" id="KW-1185">Reference proteome</keyword>
<feature type="compositionally biased region" description="Basic residues" evidence="1">
    <location>
        <begin position="146"/>
        <end position="155"/>
    </location>
</feature>
<dbReference type="Proteomes" id="UP000238164">
    <property type="component" value="Chromosome 1"/>
</dbReference>
<dbReference type="EMBL" id="LT985188">
    <property type="protein sequence ID" value="SPD85485.1"/>
    <property type="molecule type" value="Genomic_DNA"/>
</dbReference>